<feature type="signal peptide" evidence="1">
    <location>
        <begin position="1"/>
        <end position="20"/>
    </location>
</feature>
<proteinExistence type="predicted"/>
<dbReference type="AlphaFoldDB" id="A0A1L9SHE1"/>
<reference evidence="3" key="1">
    <citation type="journal article" date="2017" name="Genome Biol.">
        <title>Comparative genomics reveals high biological diversity and specific adaptations in the industrially and medically important fungal genus Aspergillus.</title>
        <authorList>
            <person name="de Vries R.P."/>
            <person name="Riley R."/>
            <person name="Wiebenga A."/>
            <person name="Aguilar-Osorio G."/>
            <person name="Amillis S."/>
            <person name="Uchima C.A."/>
            <person name="Anderluh G."/>
            <person name="Asadollahi M."/>
            <person name="Askin M."/>
            <person name="Barry K."/>
            <person name="Battaglia E."/>
            <person name="Bayram O."/>
            <person name="Benocci T."/>
            <person name="Braus-Stromeyer S.A."/>
            <person name="Caldana C."/>
            <person name="Canovas D."/>
            <person name="Cerqueira G.C."/>
            <person name="Chen F."/>
            <person name="Chen W."/>
            <person name="Choi C."/>
            <person name="Clum A."/>
            <person name="Dos Santos R.A."/>
            <person name="Damasio A.R."/>
            <person name="Diallinas G."/>
            <person name="Emri T."/>
            <person name="Fekete E."/>
            <person name="Flipphi M."/>
            <person name="Freyberg S."/>
            <person name="Gallo A."/>
            <person name="Gournas C."/>
            <person name="Habgood R."/>
            <person name="Hainaut M."/>
            <person name="Harispe M.L."/>
            <person name="Henrissat B."/>
            <person name="Hilden K.S."/>
            <person name="Hope R."/>
            <person name="Hossain A."/>
            <person name="Karabika E."/>
            <person name="Karaffa L."/>
            <person name="Karanyi Z."/>
            <person name="Krasevec N."/>
            <person name="Kuo A."/>
            <person name="Kusch H."/>
            <person name="LaButti K."/>
            <person name="Lagendijk E.L."/>
            <person name="Lapidus A."/>
            <person name="Levasseur A."/>
            <person name="Lindquist E."/>
            <person name="Lipzen A."/>
            <person name="Logrieco A.F."/>
            <person name="MacCabe A."/>
            <person name="Maekelae M.R."/>
            <person name="Malavazi I."/>
            <person name="Melin P."/>
            <person name="Meyer V."/>
            <person name="Mielnichuk N."/>
            <person name="Miskei M."/>
            <person name="Molnar A.P."/>
            <person name="Mule G."/>
            <person name="Ngan C.Y."/>
            <person name="Orejas M."/>
            <person name="Orosz E."/>
            <person name="Ouedraogo J.P."/>
            <person name="Overkamp K.M."/>
            <person name="Park H.-S."/>
            <person name="Perrone G."/>
            <person name="Piumi F."/>
            <person name="Punt P.J."/>
            <person name="Ram A.F."/>
            <person name="Ramon A."/>
            <person name="Rauscher S."/>
            <person name="Record E."/>
            <person name="Riano-Pachon D.M."/>
            <person name="Robert V."/>
            <person name="Roehrig J."/>
            <person name="Ruller R."/>
            <person name="Salamov A."/>
            <person name="Salih N.S."/>
            <person name="Samson R.A."/>
            <person name="Sandor E."/>
            <person name="Sanguinetti M."/>
            <person name="Schuetze T."/>
            <person name="Sepcic K."/>
            <person name="Shelest E."/>
            <person name="Sherlock G."/>
            <person name="Sophianopoulou V."/>
            <person name="Squina F.M."/>
            <person name="Sun H."/>
            <person name="Susca A."/>
            <person name="Todd R.B."/>
            <person name="Tsang A."/>
            <person name="Unkles S.E."/>
            <person name="van de Wiele N."/>
            <person name="van Rossen-Uffink D."/>
            <person name="Oliveira J.V."/>
            <person name="Vesth T.C."/>
            <person name="Visser J."/>
            <person name="Yu J.-H."/>
            <person name="Zhou M."/>
            <person name="Andersen M.R."/>
            <person name="Archer D.B."/>
            <person name="Baker S.E."/>
            <person name="Benoit I."/>
            <person name="Brakhage A.A."/>
            <person name="Braus G.H."/>
            <person name="Fischer R."/>
            <person name="Frisvad J.C."/>
            <person name="Goldman G.H."/>
            <person name="Houbraken J."/>
            <person name="Oakley B."/>
            <person name="Pocsi I."/>
            <person name="Scazzocchio C."/>
            <person name="Seiboth B."/>
            <person name="vanKuyk P.A."/>
            <person name="Wortman J."/>
            <person name="Dyer P.S."/>
            <person name="Grigoriev I.V."/>
        </authorList>
    </citation>
    <scope>NUCLEOTIDE SEQUENCE [LARGE SCALE GENOMIC DNA]</scope>
    <source>
        <strain evidence="3">CBS 506.65</strain>
    </source>
</reference>
<dbReference type="EMBL" id="KV878342">
    <property type="protein sequence ID" value="OJJ46523.1"/>
    <property type="molecule type" value="Genomic_DNA"/>
</dbReference>
<organism evidence="2 3">
    <name type="scientific">Penicilliopsis zonata CBS 506.65</name>
    <dbReference type="NCBI Taxonomy" id="1073090"/>
    <lineage>
        <taxon>Eukaryota</taxon>
        <taxon>Fungi</taxon>
        <taxon>Dikarya</taxon>
        <taxon>Ascomycota</taxon>
        <taxon>Pezizomycotina</taxon>
        <taxon>Eurotiomycetes</taxon>
        <taxon>Eurotiomycetidae</taxon>
        <taxon>Eurotiales</taxon>
        <taxon>Aspergillaceae</taxon>
        <taxon>Penicilliopsis</taxon>
    </lineage>
</organism>
<keyword evidence="1" id="KW-0732">Signal</keyword>
<dbReference type="Proteomes" id="UP000184188">
    <property type="component" value="Unassembled WGS sequence"/>
</dbReference>
<evidence type="ECO:0008006" key="4">
    <source>
        <dbReference type="Google" id="ProtNLM"/>
    </source>
</evidence>
<name>A0A1L9SHE1_9EURO</name>
<dbReference type="VEuPathDB" id="FungiDB:ASPZODRAFT_132592"/>
<evidence type="ECO:0000256" key="1">
    <source>
        <dbReference type="SAM" id="SignalP"/>
    </source>
</evidence>
<protein>
    <recommendedName>
        <fullName evidence="4">Invertebrate defensins family profile domain-containing protein</fullName>
    </recommendedName>
</protein>
<dbReference type="RefSeq" id="XP_022581033.1">
    <property type="nucleotide sequence ID" value="XM_022723064.1"/>
</dbReference>
<dbReference type="GeneID" id="34609529"/>
<sequence>MKFISLPIALLLSLAAVVAASPAPKVCHKVTCPTEILKSCCSAQGGMGYCAGGICYCGDGCL</sequence>
<accession>A0A1L9SHE1</accession>
<evidence type="ECO:0000313" key="2">
    <source>
        <dbReference type="EMBL" id="OJJ46523.1"/>
    </source>
</evidence>
<feature type="chain" id="PRO_5012792794" description="Invertebrate defensins family profile domain-containing protein" evidence="1">
    <location>
        <begin position="21"/>
        <end position="62"/>
    </location>
</feature>
<keyword evidence="3" id="KW-1185">Reference proteome</keyword>
<gene>
    <name evidence="2" type="ORF">ASPZODRAFT_132592</name>
</gene>
<evidence type="ECO:0000313" key="3">
    <source>
        <dbReference type="Proteomes" id="UP000184188"/>
    </source>
</evidence>